<gene>
    <name evidence="11" type="ORF">CLIB1423_15S02388</name>
</gene>
<keyword evidence="3" id="KW-0813">Transport</keyword>
<dbReference type="SUPFAM" id="SSF103473">
    <property type="entry name" value="MFS general substrate transporter"/>
    <property type="match status" value="1"/>
</dbReference>
<reference evidence="11" key="1">
    <citation type="submission" date="2022-03" db="EMBL/GenBank/DDBJ databases">
        <authorList>
            <person name="Legras J.-L."/>
            <person name="Devillers H."/>
            <person name="Grondin C."/>
        </authorList>
    </citation>
    <scope>NUCLEOTIDE SEQUENCE</scope>
    <source>
        <strain evidence="11">CLIB 1423</strain>
    </source>
</reference>
<evidence type="ECO:0000256" key="3">
    <source>
        <dbReference type="ARBA" id="ARBA00022448"/>
    </source>
</evidence>
<feature type="transmembrane region" description="Helical" evidence="10">
    <location>
        <begin position="451"/>
        <end position="471"/>
    </location>
</feature>
<evidence type="ECO:0000313" key="11">
    <source>
        <dbReference type="EMBL" id="CAH2354270.1"/>
    </source>
</evidence>
<dbReference type="Pfam" id="PF07690">
    <property type="entry name" value="MFS_1"/>
    <property type="match status" value="1"/>
</dbReference>
<dbReference type="CDD" id="cd17354">
    <property type="entry name" value="MFS_Mch1p_like"/>
    <property type="match status" value="1"/>
</dbReference>
<keyword evidence="5 10" id="KW-0812">Transmembrane</keyword>
<feature type="transmembrane region" description="Helical" evidence="10">
    <location>
        <begin position="95"/>
        <end position="117"/>
    </location>
</feature>
<evidence type="ECO:0000256" key="7">
    <source>
        <dbReference type="ARBA" id="ARBA00023136"/>
    </source>
</evidence>
<evidence type="ECO:0000256" key="2">
    <source>
        <dbReference type="ARBA" id="ARBA00008335"/>
    </source>
</evidence>
<dbReference type="OrthoDB" id="199930at2759"/>
<dbReference type="AlphaFoldDB" id="A0A9P0W053"/>
<evidence type="ECO:0000256" key="1">
    <source>
        <dbReference type="ARBA" id="ARBA00004128"/>
    </source>
</evidence>
<dbReference type="EMBL" id="CAKXYY010000015">
    <property type="protein sequence ID" value="CAH2354270.1"/>
    <property type="molecule type" value="Genomic_DNA"/>
</dbReference>
<feature type="transmembrane region" description="Helical" evidence="10">
    <location>
        <begin position="425"/>
        <end position="444"/>
    </location>
</feature>
<keyword evidence="6 10" id="KW-1133">Transmembrane helix</keyword>
<feature type="transmembrane region" description="Helical" evidence="10">
    <location>
        <begin position="214"/>
        <end position="235"/>
    </location>
</feature>
<evidence type="ECO:0000256" key="9">
    <source>
        <dbReference type="SAM" id="MobiDB-lite"/>
    </source>
</evidence>
<feature type="transmembrane region" description="Helical" evidence="10">
    <location>
        <begin position="137"/>
        <end position="162"/>
    </location>
</feature>
<keyword evidence="7 10" id="KW-0472">Membrane</keyword>
<evidence type="ECO:0000256" key="5">
    <source>
        <dbReference type="ARBA" id="ARBA00022692"/>
    </source>
</evidence>
<comment type="subcellular location">
    <subcellularLocation>
        <location evidence="1">Vacuole membrane</location>
        <topology evidence="1">Multi-pass membrane protein</topology>
    </subcellularLocation>
</comment>
<organism evidence="11 12">
    <name type="scientific">[Candida] railenensis</name>
    <dbReference type="NCBI Taxonomy" id="45579"/>
    <lineage>
        <taxon>Eukaryota</taxon>
        <taxon>Fungi</taxon>
        <taxon>Dikarya</taxon>
        <taxon>Ascomycota</taxon>
        <taxon>Saccharomycotina</taxon>
        <taxon>Pichiomycetes</taxon>
        <taxon>Debaryomycetaceae</taxon>
        <taxon>Kurtzmaniella</taxon>
    </lineage>
</organism>
<keyword evidence="12" id="KW-1185">Reference proteome</keyword>
<evidence type="ECO:0000256" key="8">
    <source>
        <dbReference type="ARBA" id="ARBA00039330"/>
    </source>
</evidence>
<dbReference type="GO" id="GO:0000329">
    <property type="term" value="C:fungal-type vacuole membrane"/>
    <property type="evidence" value="ECO:0007669"/>
    <property type="project" value="TreeGrafter"/>
</dbReference>
<evidence type="ECO:0000256" key="6">
    <source>
        <dbReference type="ARBA" id="ARBA00022989"/>
    </source>
</evidence>
<sequence>MIDSKSWINRFSHSIKIYLSRHISIQYLKLSAFLVALFSCLSCGSILLFSLYSVSIHEMIGMSYLQINFIASLSAIGMYLCLPVLGYLSDCYGPSLLAMLSIWLFVPSYFFCSRIVRSATANIINNGKLEHGEDNRAYLYAFGVCFFFIGLATSSMYFSSLLTCAKIYPKYKGIAISLPVSCYGMSSLILSQLMKLDYFHTLGKSLDLVRVFSFYVWLYLVVGVLNFVACSIVSIESEVIFGDENDSLTREDQNGYGSLSEGVSNDHIATSGSLNKPQQGDETEEDSDTFLPSREVVEPRDHHERYIAFLKDPSAWVLLVSLVLNLGPMESFQNNLGSIITNVSGYDSHVDLSNQVSVLATSSTFSRLLLGMLSDYISSTSRKYPICKVWILLAIIFIGALGQLIPISSAVSGQKFGVISAINGFSYGGLFTIYPTIIASIWGIDIMGSTWGSFMIAPAIGSIGFSLLYGNQVDSKCRGVDEGNEGFSSCLFEYFAFTSGGLVVSFILVVIVWRAFWCKRGFTLF</sequence>
<feature type="transmembrane region" description="Helical" evidence="10">
    <location>
        <begin position="386"/>
        <end position="405"/>
    </location>
</feature>
<name>A0A9P0W053_9ASCO</name>
<dbReference type="Proteomes" id="UP000837801">
    <property type="component" value="Unassembled WGS sequence"/>
</dbReference>
<comment type="caution">
    <text evidence="11">The sequence shown here is derived from an EMBL/GenBank/DDBJ whole genome shotgun (WGS) entry which is preliminary data.</text>
</comment>
<evidence type="ECO:0000256" key="4">
    <source>
        <dbReference type="ARBA" id="ARBA00022554"/>
    </source>
</evidence>
<feature type="transmembrane region" description="Helical" evidence="10">
    <location>
        <begin position="64"/>
        <end position="88"/>
    </location>
</feature>
<protein>
    <recommendedName>
        <fullName evidence="8">Probable transporter MCH1</fullName>
    </recommendedName>
</protein>
<feature type="compositionally biased region" description="Polar residues" evidence="9">
    <location>
        <begin position="255"/>
        <end position="280"/>
    </location>
</feature>
<dbReference type="PANTHER" id="PTHR21576">
    <property type="entry name" value="UNCHARACTERIZED NODULIN-LIKE PROTEIN"/>
    <property type="match status" value="1"/>
</dbReference>
<evidence type="ECO:0000256" key="10">
    <source>
        <dbReference type="SAM" id="Phobius"/>
    </source>
</evidence>
<dbReference type="GO" id="GO:0022857">
    <property type="term" value="F:transmembrane transporter activity"/>
    <property type="evidence" value="ECO:0007669"/>
    <property type="project" value="InterPro"/>
</dbReference>
<keyword evidence="4" id="KW-0926">Vacuole</keyword>
<comment type="similarity">
    <text evidence="2">Belongs to the major facilitator superfamily.</text>
</comment>
<feature type="region of interest" description="Disordered" evidence="9">
    <location>
        <begin position="252"/>
        <end position="294"/>
    </location>
</feature>
<accession>A0A9P0W053</accession>
<feature type="transmembrane region" description="Helical" evidence="10">
    <location>
        <begin position="491"/>
        <end position="516"/>
    </location>
</feature>
<dbReference type="PANTHER" id="PTHR21576:SF45">
    <property type="entry name" value="TRANSPORTER MCH1-RELATED"/>
    <property type="match status" value="1"/>
</dbReference>
<dbReference type="Gene3D" id="1.20.1250.20">
    <property type="entry name" value="MFS general substrate transporter like domains"/>
    <property type="match status" value="1"/>
</dbReference>
<feature type="transmembrane region" description="Helical" evidence="10">
    <location>
        <begin position="174"/>
        <end position="194"/>
    </location>
</feature>
<dbReference type="InterPro" id="IPR036259">
    <property type="entry name" value="MFS_trans_sf"/>
</dbReference>
<proteinExistence type="inferred from homology"/>
<feature type="transmembrane region" description="Helical" evidence="10">
    <location>
        <begin position="30"/>
        <end position="52"/>
    </location>
</feature>
<dbReference type="InterPro" id="IPR011701">
    <property type="entry name" value="MFS"/>
</dbReference>
<evidence type="ECO:0000313" key="12">
    <source>
        <dbReference type="Proteomes" id="UP000837801"/>
    </source>
</evidence>